<evidence type="ECO:0000313" key="3">
    <source>
        <dbReference type="Proteomes" id="UP000049077"/>
    </source>
</evidence>
<name>A0A822N6I0_9VIBR</name>
<dbReference type="EMBL" id="CCJV01000133">
    <property type="protein sequence ID" value="CDT56323.1"/>
    <property type="molecule type" value="Genomic_DNA"/>
</dbReference>
<reference evidence="4" key="1">
    <citation type="submission" date="2014-06" db="EMBL/GenBank/DDBJ databases">
        <authorList>
            <person name="Le Roux Frederique"/>
        </authorList>
    </citation>
    <scope>NUCLEOTIDE SEQUENCE [LARGE SCALE GENOMIC DNA]</scope>
    <source>
        <strain evidence="4">J5-5</strain>
    </source>
</reference>
<proteinExistence type="predicted"/>
<evidence type="ECO:0000313" key="1">
    <source>
        <dbReference type="EMBL" id="CDT14947.1"/>
    </source>
</evidence>
<accession>A0A822N6I0</accession>
<protein>
    <submittedName>
        <fullName evidence="2">Uncharacterized protein</fullName>
    </submittedName>
</protein>
<dbReference type="AlphaFoldDB" id="A0A822N6I0"/>
<keyword evidence="3" id="KW-1185">Reference proteome</keyword>
<dbReference type="Proteomes" id="UP000049077">
    <property type="component" value="Unassembled WGS sequence"/>
</dbReference>
<dbReference type="Proteomes" id="UP000049495">
    <property type="component" value="Unassembled WGS sequence"/>
</dbReference>
<sequence length="44" mass="5078">MTVLYKLRKAANSCLGIVILNNLSINNLRYYLLSENMFTDMEHG</sequence>
<evidence type="ECO:0000313" key="4">
    <source>
        <dbReference type="Proteomes" id="UP000049495"/>
    </source>
</evidence>
<organism evidence="2 4">
    <name type="scientific">Vibrio crassostreae</name>
    <dbReference type="NCBI Taxonomy" id="246167"/>
    <lineage>
        <taxon>Bacteria</taxon>
        <taxon>Pseudomonadati</taxon>
        <taxon>Pseudomonadota</taxon>
        <taxon>Gammaproteobacteria</taxon>
        <taxon>Vibrionales</taxon>
        <taxon>Vibrionaceae</taxon>
        <taxon>Vibrio</taxon>
    </lineage>
</organism>
<gene>
    <name evidence="1" type="ORF">VCR4J5_1540017</name>
    <name evidence="2" type="ORF">VCR5J5_70013</name>
</gene>
<comment type="caution">
    <text evidence="2">The sequence shown here is derived from an EMBL/GenBank/DDBJ whole genome shotgun (WGS) entry which is preliminary data.</text>
</comment>
<evidence type="ECO:0000313" key="2">
    <source>
        <dbReference type="EMBL" id="CDT56323.1"/>
    </source>
</evidence>
<dbReference type="EMBL" id="CCJX01000062">
    <property type="protein sequence ID" value="CDT14947.1"/>
    <property type="molecule type" value="Genomic_DNA"/>
</dbReference>
<reference evidence="2 3" key="2">
    <citation type="submission" date="2014-06" db="EMBL/GenBank/DDBJ databases">
        <authorList>
            <person name="Le Roux F."/>
        </authorList>
    </citation>
    <scope>NUCLEOTIDE SEQUENCE</scope>
    <source>
        <strain evidence="1 3">J5-4</strain>
        <strain evidence="2">J5-5</strain>
    </source>
</reference>